<organism evidence="1 2">
    <name type="scientific">Candidatus Viridilinea halotolerans</name>
    <dbReference type="NCBI Taxonomy" id="2491704"/>
    <lineage>
        <taxon>Bacteria</taxon>
        <taxon>Bacillati</taxon>
        <taxon>Chloroflexota</taxon>
        <taxon>Chloroflexia</taxon>
        <taxon>Chloroflexales</taxon>
        <taxon>Chloroflexineae</taxon>
        <taxon>Oscillochloridaceae</taxon>
        <taxon>Candidatus Viridilinea</taxon>
    </lineage>
</organism>
<comment type="caution">
    <text evidence="1">The sequence shown here is derived from an EMBL/GenBank/DDBJ whole genome shotgun (WGS) entry which is preliminary data.</text>
</comment>
<gene>
    <name evidence="1" type="ORF">EI684_14155</name>
</gene>
<evidence type="ECO:0000313" key="2">
    <source>
        <dbReference type="Proteomes" id="UP000280307"/>
    </source>
</evidence>
<dbReference type="EMBL" id="RSAS01000565">
    <property type="protein sequence ID" value="RRR69999.1"/>
    <property type="molecule type" value="Genomic_DNA"/>
</dbReference>
<proteinExistence type="predicted"/>
<dbReference type="AlphaFoldDB" id="A0A426TWM4"/>
<evidence type="ECO:0000313" key="1">
    <source>
        <dbReference type="EMBL" id="RRR69999.1"/>
    </source>
</evidence>
<reference evidence="1 2" key="1">
    <citation type="submission" date="2018-12" db="EMBL/GenBank/DDBJ databases">
        <title>Genome Sequence of Candidatus Viridilinea halotolerans isolated from saline sulfide-rich spring.</title>
        <authorList>
            <person name="Grouzdev D.S."/>
            <person name="Burganskaya E.I."/>
            <person name="Krutkina M.S."/>
            <person name="Sukhacheva M.V."/>
            <person name="Gorlenko V.M."/>
        </authorList>
    </citation>
    <scope>NUCLEOTIDE SEQUENCE [LARGE SCALE GENOMIC DNA]</scope>
    <source>
        <strain evidence="1">Chok-6</strain>
    </source>
</reference>
<accession>A0A426TWM4</accession>
<sequence>MNEQNLIVLISHYQTNIHPQFSQHLSFYEHLPTIDMSIEYAALAKLPSGKRHPHQYRLKRTVLESVRQHLQANAHQLEQSNSFEDVIHIVRGCAVPGFGPLAMYDTALRLAVRLGKRPTAVYLHAGTRKGAAALGLNVDRAMIPMDELPGPLQRIGAEHVENFLCIYKDQLSTFTLSDNLKNRTCVPIREAPQPVSSPCS</sequence>
<protein>
    <submittedName>
        <fullName evidence="1">Uncharacterized protein</fullName>
    </submittedName>
</protein>
<dbReference type="Proteomes" id="UP000280307">
    <property type="component" value="Unassembled WGS sequence"/>
</dbReference>
<name>A0A426TWM4_9CHLR</name>